<protein>
    <submittedName>
        <fullName evidence="2">Uncharacterized protein</fullName>
    </submittedName>
</protein>
<keyword evidence="1" id="KW-0812">Transmembrane</keyword>
<feature type="transmembrane region" description="Helical" evidence="1">
    <location>
        <begin position="30"/>
        <end position="53"/>
    </location>
</feature>
<keyword evidence="1" id="KW-0472">Membrane</keyword>
<keyword evidence="3" id="KW-1185">Reference proteome</keyword>
<accession>A0ABM7FHM0</accession>
<organism evidence="2 3">
    <name type="scientific">Streptomyces graminofaciens</name>
    <dbReference type="NCBI Taxonomy" id="68212"/>
    <lineage>
        <taxon>Bacteria</taxon>
        <taxon>Bacillati</taxon>
        <taxon>Actinomycetota</taxon>
        <taxon>Actinomycetes</taxon>
        <taxon>Kitasatosporales</taxon>
        <taxon>Streptomycetaceae</taxon>
        <taxon>Streptomyces</taxon>
    </lineage>
</organism>
<evidence type="ECO:0000313" key="3">
    <source>
        <dbReference type="Proteomes" id="UP001321542"/>
    </source>
</evidence>
<dbReference type="Proteomes" id="UP001321542">
    <property type="component" value="Chromosome"/>
</dbReference>
<reference evidence="2 3" key="2">
    <citation type="journal article" date="2023" name="ChemBioChem">
        <title>Acyltransferase Domain Exchange between Two Independent Type I Polyketide Synthases in the Same Producer Strain of Macrolide Antibiotics.</title>
        <authorList>
            <person name="Kudo F."/>
            <person name="Kishikawa K."/>
            <person name="Tsuboi K."/>
            <person name="Kido T."/>
            <person name="Usui T."/>
            <person name="Hashimoto J."/>
            <person name="Shin-Ya K."/>
            <person name="Miyanaga A."/>
            <person name="Eguchi T."/>
        </authorList>
    </citation>
    <scope>NUCLEOTIDE SEQUENCE [LARGE SCALE GENOMIC DNA]</scope>
    <source>
        <strain evidence="2 3">A-8890</strain>
    </source>
</reference>
<dbReference type="EMBL" id="AP018448">
    <property type="protein sequence ID" value="BBC36589.1"/>
    <property type="molecule type" value="Genomic_DNA"/>
</dbReference>
<sequence length="68" mass="7140">MGTATRWVEDFSPGALQAIGALELLATAGLVLSALPDIGGSVVVGAAFILRSATSNRRNRKMRKAKAW</sequence>
<name>A0ABM7FHM0_9ACTN</name>
<proteinExistence type="predicted"/>
<reference evidence="2 3" key="1">
    <citation type="journal article" date="2010" name="ChemBioChem">
        <title>Cloning and characterization of the biosynthetic gene cluster of 16-membered macrolide antibiotic FD-891: involvement of a dual functional cytochrome P450 monooxygenase catalyzing epoxidation and hydroxylation.</title>
        <authorList>
            <person name="Kudo F."/>
            <person name="Motegi A."/>
            <person name="Mizoue K."/>
            <person name="Eguchi T."/>
        </authorList>
    </citation>
    <scope>NUCLEOTIDE SEQUENCE [LARGE SCALE GENOMIC DNA]</scope>
    <source>
        <strain evidence="2 3">A-8890</strain>
    </source>
</reference>
<evidence type="ECO:0000256" key="1">
    <source>
        <dbReference type="SAM" id="Phobius"/>
    </source>
</evidence>
<evidence type="ECO:0000313" key="2">
    <source>
        <dbReference type="EMBL" id="BBC36589.1"/>
    </source>
</evidence>
<gene>
    <name evidence="2" type="ORF">SGFS_078830</name>
</gene>
<keyword evidence="1" id="KW-1133">Transmembrane helix</keyword>